<evidence type="ECO:0000256" key="3">
    <source>
        <dbReference type="ARBA" id="ARBA00022801"/>
    </source>
</evidence>
<keyword evidence="2" id="KW-0645">Protease</keyword>
<dbReference type="InterPro" id="IPR038765">
    <property type="entry name" value="Papain-like_cys_pep_sf"/>
</dbReference>
<dbReference type="InterPro" id="IPR007527">
    <property type="entry name" value="Znf_SWIM"/>
</dbReference>
<dbReference type="SUPFAM" id="SSF54001">
    <property type="entry name" value="Cysteine proteinases"/>
    <property type="match status" value="1"/>
</dbReference>
<dbReference type="Pfam" id="PF21056">
    <property type="entry name" value="ZSWIM1-3_RNaseH-like"/>
    <property type="match status" value="1"/>
</dbReference>
<dbReference type="GO" id="GO:0006508">
    <property type="term" value="P:proteolysis"/>
    <property type="evidence" value="ECO:0007669"/>
    <property type="project" value="UniProtKB-KW"/>
</dbReference>
<evidence type="ECO:0000256" key="4">
    <source>
        <dbReference type="PROSITE-ProRule" id="PRU00325"/>
    </source>
</evidence>
<dbReference type="Proteomes" id="UP000076858">
    <property type="component" value="Unassembled WGS sequence"/>
</dbReference>
<comment type="similarity">
    <text evidence="1">Belongs to the peptidase C48 family.</text>
</comment>
<keyword evidence="4" id="KW-0479">Metal-binding</keyword>
<feature type="domain" description="SWIM-type" evidence="6">
    <location>
        <begin position="312"/>
        <end position="353"/>
    </location>
</feature>
<dbReference type="Gene3D" id="3.40.395.10">
    <property type="entry name" value="Adenoviral Proteinase, Chain A"/>
    <property type="match status" value="1"/>
</dbReference>
<keyword evidence="8" id="KW-1185">Reference proteome</keyword>
<dbReference type="PROSITE" id="PS50966">
    <property type="entry name" value="ZF_SWIM"/>
    <property type="match status" value="1"/>
</dbReference>
<sequence>MTTEAFDFAKSALVAGGQPTKLSNLTGKSDDDWKDVVGILSNLKNDENNVIKVLHDSDEEVAAIFVQLGKQRRLYNKYGAVLELDGTYNTNKSGFALYHLMIEDNNGVSQPVAMFFSRDETTEAITECLKIFSDASFVTIKYKIILNLSLPQNNEVAITKVTFTDKDCAEIAALGKTFTKAVHLLCQFHALKAVDFHLTRTKNGEIEREKHHEIRQNFRAAMYAETPDAYDKAKAYLIGPGKEIVYFHIFVYTDRELKQKIREVRFSTQSKPELIRKLAESISPFAWNLLENEIKIMRKNYHFILDNDYLTYTITSRNTNYKLKKDLSSCSCHFYSAFGLPCRHIIYFHFKDNLEIPSGSYAEHWRNECLENEAVVSANVSSPTGIHKKKKARLPRTERDQYNLATNLFRKLAETISSMTIPDFQEKMRLFHDIHALIKADKPIQLISSWAALHLPVAPRKRGRPKENKGYFNSYHKQAKKKRLESNDLDNRLEEEASILNEEAEAIAREQDTCNMGVLIPSSPADNPPADESCEVVSSASGSPNNDLSDDEMCIVDAATIDDLSVELLPADSTGKTRRNRIKEPHLFLDKAQVITKNNYLNTGDINIAQVILKKLHPTIGGLYCSTMGAALEFPPAQGDRWLQIIHNGSNHWVCVAKGFTQPNHVLVYDSMPSKPWKNDHILSCMSSLLCTPDEKMTYIIKSCQRQSNGFDCGVFSIAFATSLVNGEDPATRLYDPKKLRAHLINCMASGTLTPFPSDPIRPKRSKEIVEEEQVFCTCRRTGWEGKGLVLIGCDTEDCEG</sequence>
<name>A0A162CCY0_9CRUS</name>
<gene>
    <name evidence="7" type="ORF">APZ42_020377</name>
</gene>
<feature type="region of interest" description="Disordered" evidence="5">
    <location>
        <begin position="522"/>
        <end position="549"/>
    </location>
</feature>
<dbReference type="GO" id="GO:0008234">
    <property type="term" value="F:cysteine-type peptidase activity"/>
    <property type="evidence" value="ECO:0007669"/>
    <property type="project" value="InterPro"/>
</dbReference>
<dbReference type="OrthoDB" id="6377543at2759"/>
<accession>A0A162CCY0</accession>
<dbReference type="PANTHER" id="PTHR34718:SF2">
    <property type="entry name" value="PHD-TYPE DOMAIN-CONTAINING PROTEIN"/>
    <property type="match status" value="1"/>
</dbReference>
<evidence type="ECO:0000256" key="2">
    <source>
        <dbReference type="ARBA" id="ARBA00022670"/>
    </source>
</evidence>
<keyword evidence="4" id="KW-0863">Zinc-finger</keyword>
<keyword evidence="4" id="KW-0862">Zinc</keyword>
<keyword evidence="3" id="KW-0378">Hydrolase</keyword>
<evidence type="ECO:0000259" key="6">
    <source>
        <dbReference type="PROSITE" id="PS50966"/>
    </source>
</evidence>
<feature type="compositionally biased region" description="Polar residues" evidence="5">
    <location>
        <begin position="536"/>
        <end position="547"/>
    </location>
</feature>
<dbReference type="AlphaFoldDB" id="A0A162CCY0"/>
<dbReference type="InterPro" id="IPR003653">
    <property type="entry name" value="Peptidase_C48_C"/>
</dbReference>
<evidence type="ECO:0000256" key="1">
    <source>
        <dbReference type="ARBA" id="ARBA00005234"/>
    </source>
</evidence>
<reference evidence="7 8" key="1">
    <citation type="submission" date="2016-03" db="EMBL/GenBank/DDBJ databases">
        <title>EvidentialGene: Evidence-directed Construction of Genes on Genomes.</title>
        <authorList>
            <person name="Gilbert D.G."/>
            <person name="Choi J.-H."/>
            <person name="Mockaitis K."/>
            <person name="Colbourne J."/>
            <person name="Pfrender M."/>
        </authorList>
    </citation>
    <scope>NUCLEOTIDE SEQUENCE [LARGE SCALE GENOMIC DNA]</scope>
    <source>
        <strain evidence="7 8">Xinb3</strain>
        <tissue evidence="7">Complete organism</tissue>
    </source>
</reference>
<proteinExistence type="inferred from homology"/>
<dbReference type="GO" id="GO:0008270">
    <property type="term" value="F:zinc ion binding"/>
    <property type="evidence" value="ECO:0007669"/>
    <property type="project" value="UniProtKB-KW"/>
</dbReference>
<evidence type="ECO:0000313" key="8">
    <source>
        <dbReference type="Proteomes" id="UP000076858"/>
    </source>
</evidence>
<comment type="caution">
    <text evidence="7">The sequence shown here is derived from an EMBL/GenBank/DDBJ whole genome shotgun (WGS) entry which is preliminary data.</text>
</comment>
<dbReference type="Pfam" id="PF02902">
    <property type="entry name" value="Peptidase_C48"/>
    <property type="match status" value="1"/>
</dbReference>
<evidence type="ECO:0000313" key="7">
    <source>
        <dbReference type="EMBL" id="KZS14302.1"/>
    </source>
</evidence>
<protein>
    <recommendedName>
        <fullName evidence="6">SWIM-type domain-containing protein</fullName>
    </recommendedName>
</protein>
<dbReference type="PANTHER" id="PTHR34718">
    <property type="entry name" value="PHD-TYPE DOMAIN-CONTAINING PROTEIN"/>
    <property type="match status" value="1"/>
</dbReference>
<dbReference type="EMBL" id="LRGB01000986">
    <property type="protein sequence ID" value="KZS14302.1"/>
    <property type="molecule type" value="Genomic_DNA"/>
</dbReference>
<organism evidence="7 8">
    <name type="scientific">Daphnia magna</name>
    <dbReference type="NCBI Taxonomy" id="35525"/>
    <lineage>
        <taxon>Eukaryota</taxon>
        <taxon>Metazoa</taxon>
        <taxon>Ecdysozoa</taxon>
        <taxon>Arthropoda</taxon>
        <taxon>Crustacea</taxon>
        <taxon>Branchiopoda</taxon>
        <taxon>Diplostraca</taxon>
        <taxon>Cladocera</taxon>
        <taxon>Anomopoda</taxon>
        <taxon>Daphniidae</taxon>
        <taxon>Daphnia</taxon>
    </lineage>
</organism>
<dbReference type="InterPro" id="IPR048324">
    <property type="entry name" value="ZSWIM1-3_RNaseH-like"/>
</dbReference>
<evidence type="ECO:0000256" key="5">
    <source>
        <dbReference type="SAM" id="MobiDB-lite"/>
    </source>
</evidence>
<dbReference type="Pfam" id="PF04434">
    <property type="entry name" value="SWIM"/>
    <property type="match status" value="1"/>
</dbReference>